<dbReference type="Gene3D" id="3.60.21.10">
    <property type="match status" value="2"/>
</dbReference>
<evidence type="ECO:0000313" key="3">
    <source>
        <dbReference type="Proteomes" id="UP000095282"/>
    </source>
</evidence>
<dbReference type="InterPro" id="IPR006186">
    <property type="entry name" value="Ser/Thr-sp_prot-phosphatase"/>
</dbReference>
<dbReference type="PANTHER" id="PTHR11668:SF199">
    <property type="entry name" value="SERINE_THREONINE-PROTEIN PHOSPHATASE"/>
    <property type="match status" value="1"/>
</dbReference>
<organism evidence="3 4">
    <name type="scientific">Caenorhabditis tropicalis</name>
    <dbReference type="NCBI Taxonomy" id="1561998"/>
    <lineage>
        <taxon>Eukaryota</taxon>
        <taxon>Metazoa</taxon>
        <taxon>Ecdysozoa</taxon>
        <taxon>Nematoda</taxon>
        <taxon>Chromadorea</taxon>
        <taxon>Rhabditida</taxon>
        <taxon>Rhabditina</taxon>
        <taxon>Rhabditomorpha</taxon>
        <taxon>Rhabditoidea</taxon>
        <taxon>Rhabditidae</taxon>
        <taxon>Peloderinae</taxon>
        <taxon>Caenorhabditis</taxon>
    </lineage>
</organism>
<comment type="catalytic activity">
    <reaction evidence="1">
        <text>O-phospho-L-threonyl-[protein] + H2O = L-threonyl-[protein] + phosphate</text>
        <dbReference type="Rhea" id="RHEA:47004"/>
        <dbReference type="Rhea" id="RHEA-COMP:11060"/>
        <dbReference type="Rhea" id="RHEA-COMP:11605"/>
        <dbReference type="ChEBI" id="CHEBI:15377"/>
        <dbReference type="ChEBI" id="CHEBI:30013"/>
        <dbReference type="ChEBI" id="CHEBI:43474"/>
        <dbReference type="ChEBI" id="CHEBI:61977"/>
        <dbReference type="EC" id="3.1.3.16"/>
    </reaction>
</comment>
<dbReference type="InterPro" id="IPR029052">
    <property type="entry name" value="Metallo-depent_PP-like"/>
</dbReference>
<dbReference type="EC" id="3.1.3.16" evidence="1"/>
<dbReference type="GO" id="GO:0004722">
    <property type="term" value="F:protein serine/threonine phosphatase activity"/>
    <property type="evidence" value="ECO:0007669"/>
    <property type="project" value="UniProtKB-EC"/>
</dbReference>
<dbReference type="SMART" id="SM00156">
    <property type="entry name" value="PP2Ac"/>
    <property type="match status" value="1"/>
</dbReference>
<dbReference type="AlphaFoldDB" id="A0A1I7SZ88"/>
<feature type="domain" description="Serine/threonine specific protein phosphatases" evidence="2">
    <location>
        <begin position="75"/>
        <end position="80"/>
    </location>
</feature>
<dbReference type="SUPFAM" id="SSF56300">
    <property type="entry name" value="Metallo-dependent phosphatases"/>
    <property type="match status" value="1"/>
</dbReference>
<sequence>MQQNSLIEISAPINICGDIHGQFSDLLRLFDKNGFPHRANYLFLGDYVDRGKHCIETVLFLFSYKIIFPNHFFLLRGNHECRLINKQYGFYDEVQRRYKKQMNTISDLRGITRPLAQLETNSMEIDILWSDPSNFSKGWQANTRGVSYTFGQDVLRRVASSLGVDLVVRAHQVVQDGYEFFGNRRLVTVFSAPFYCGQFDNAAAVMSVNKSLICSFVILRPRKKVARRRLMPAGAE</sequence>
<dbReference type="PANTHER" id="PTHR11668">
    <property type="entry name" value="SERINE/THREONINE PROTEIN PHOSPHATASE"/>
    <property type="match status" value="1"/>
</dbReference>
<dbReference type="PRINTS" id="PR00114">
    <property type="entry name" value="STPHPHTASE"/>
</dbReference>
<name>A0A1I7SZ88_9PELO</name>
<comment type="similarity">
    <text evidence="1">Belongs to the PPP phosphatase family.</text>
</comment>
<dbReference type="InterPro" id="IPR004843">
    <property type="entry name" value="Calcineurin-like_PHP"/>
</dbReference>
<accession>A0A1I7SZ88</accession>
<keyword evidence="1" id="KW-0378">Hydrolase</keyword>
<protein>
    <recommendedName>
        <fullName evidence="1">Serine/threonine-protein phosphatase</fullName>
        <ecNumber evidence="1">3.1.3.16</ecNumber>
    </recommendedName>
</protein>
<dbReference type="GO" id="GO:0005737">
    <property type="term" value="C:cytoplasm"/>
    <property type="evidence" value="ECO:0007669"/>
    <property type="project" value="TreeGrafter"/>
</dbReference>
<dbReference type="STRING" id="1561998.A0A1I7SZ88"/>
<evidence type="ECO:0000313" key="4">
    <source>
        <dbReference type="WBParaSite" id="Csp11.Scaffold408.g938.t1"/>
    </source>
</evidence>
<dbReference type="GO" id="GO:0005634">
    <property type="term" value="C:nucleus"/>
    <property type="evidence" value="ECO:0007669"/>
    <property type="project" value="TreeGrafter"/>
</dbReference>
<dbReference type="InterPro" id="IPR050341">
    <property type="entry name" value="PP1_catalytic_subunit"/>
</dbReference>
<dbReference type="Pfam" id="PF00149">
    <property type="entry name" value="Metallophos"/>
    <property type="match status" value="2"/>
</dbReference>
<keyword evidence="3" id="KW-1185">Reference proteome</keyword>
<dbReference type="Proteomes" id="UP000095282">
    <property type="component" value="Unplaced"/>
</dbReference>
<dbReference type="WBParaSite" id="Csp11.Scaffold408.g938.t1">
    <property type="protein sequence ID" value="Csp11.Scaffold408.g938.t1"/>
    <property type="gene ID" value="Csp11.Scaffold408.g938"/>
</dbReference>
<dbReference type="eggNOG" id="KOG0374">
    <property type="taxonomic scope" value="Eukaryota"/>
</dbReference>
<evidence type="ECO:0000259" key="2">
    <source>
        <dbReference type="PROSITE" id="PS00125"/>
    </source>
</evidence>
<dbReference type="PROSITE" id="PS00125">
    <property type="entry name" value="SER_THR_PHOSPHATASE"/>
    <property type="match status" value="1"/>
</dbReference>
<proteinExistence type="inferred from homology"/>
<evidence type="ECO:0000256" key="1">
    <source>
        <dbReference type="RuleBase" id="RU004273"/>
    </source>
</evidence>
<reference evidence="4" key="1">
    <citation type="submission" date="2016-11" db="UniProtKB">
        <authorList>
            <consortium name="WormBaseParasite"/>
        </authorList>
    </citation>
    <scope>IDENTIFICATION</scope>
</reference>